<reference evidence="1 2" key="1">
    <citation type="submission" date="2023-07" db="EMBL/GenBank/DDBJ databases">
        <title>Sequencing the genomes of 1000 actinobacteria strains.</title>
        <authorList>
            <person name="Klenk H.-P."/>
        </authorList>
    </citation>
    <scope>NUCLEOTIDE SEQUENCE [LARGE SCALE GENOMIC DNA]</scope>
    <source>
        <strain evidence="1 2">DSM 44109</strain>
    </source>
</reference>
<sequence length="50" mass="5097">MSEYEYAPAVYVSPVPVNVPGMAPVRDSDGAQGGEVLGLPTFDELSGGVA</sequence>
<protein>
    <submittedName>
        <fullName evidence="1">Uncharacterized protein</fullName>
    </submittedName>
</protein>
<dbReference type="Proteomes" id="UP001230426">
    <property type="component" value="Unassembled WGS sequence"/>
</dbReference>
<keyword evidence="2" id="KW-1185">Reference proteome</keyword>
<evidence type="ECO:0000313" key="2">
    <source>
        <dbReference type="Proteomes" id="UP001230426"/>
    </source>
</evidence>
<proteinExistence type="predicted"/>
<organism evidence="1 2">
    <name type="scientific">Streptosporangium brasiliense</name>
    <dbReference type="NCBI Taxonomy" id="47480"/>
    <lineage>
        <taxon>Bacteria</taxon>
        <taxon>Bacillati</taxon>
        <taxon>Actinomycetota</taxon>
        <taxon>Actinomycetes</taxon>
        <taxon>Streptosporangiales</taxon>
        <taxon>Streptosporangiaceae</taxon>
        <taxon>Streptosporangium</taxon>
    </lineage>
</organism>
<evidence type="ECO:0000313" key="1">
    <source>
        <dbReference type="EMBL" id="MDP9870407.1"/>
    </source>
</evidence>
<gene>
    <name evidence="1" type="ORF">J2S55_009745</name>
</gene>
<comment type="caution">
    <text evidence="1">The sequence shown here is derived from an EMBL/GenBank/DDBJ whole genome shotgun (WGS) entry which is preliminary data.</text>
</comment>
<accession>A0ABT9RM89</accession>
<name>A0ABT9RM89_9ACTN</name>
<dbReference type="RefSeq" id="WP_306876314.1">
    <property type="nucleotide sequence ID" value="NZ_JAUSRB010000004.1"/>
</dbReference>
<dbReference type="EMBL" id="JAUSRB010000004">
    <property type="protein sequence ID" value="MDP9870407.1"/>
    <property type="molecule type" value="Genomic_DNA"/>
</dbReference>